<dbReference type="Proteomes" id="UP000009046">
    <property type="component" value="Unassembled WGS sequence"/>
</dbReference>
<evidence type="ECO:0000256" key="8">
    <source>
        <dbReference type="ARBA" id="ARBA00022842"/>
    </source>
</evidence>
<keyword evidence="6 15" id="KW-0808">Transferase</keyword>
<evidence type="ECO:0000256" key="3">
    <source>
        <dbReference type="ARBA" id="ARBA00012700"/>
    </source>
</evidence>
<keyword evidence="5" id="KW-0637">Prenyltransferase</keyword>
<dbReference type="Gene3D" id="1.25.40.120">
    <property type="entry name" value="Protein prenylyltransferase"/>
    <property type="match status" value="1"/>
</dbReference>
<keyword evidence="17" id="KW-1185">Reference proteome</keyword>
<evidence type="ECO:0000256" key="11">
    <source>
        <dbReference type="ARBA" id="ARBA00042436"/>
    </source>
</evidence>
<evidence type="ECO:0000256" key="6">
    <source>
        <dbReference type="ARBA" id="ARBA00022679"/>
    </source>
</evidence>
<evidence type="ECO:0000256" key="9">
    <source>
        <dbReference type="ARBA" id="ARBA00040965"/>
    </source>
</evidence>
<proteinExistence type="inferred from homology"/>
<evidence type="ECO:0000256" key="5">
    <source>
        <dbReference type="ARBA" id="ARBA00022602"/>
    </source>
</evidence>
<dbReference type="VEuPathDB" id="VectorBase:PHUM420660"/>
<dbReference type="HOGENOM" id="CLU_026582_1_1_1"/>
<dbReference type="GO" id="GO:0005965">
    <property type="term" value="C:protein farnesyltransferase complex"/>
    <property type="evidence" value="ECO:0007669"/>
    <property type="project" value="TreeGrafter"/>
</dbReference>
<keyword evidence="14" id="KW-0175">Coiled coil</keyword>
<dbReference type="PANTHER" id="PTHR11129:SF1">
    <property type="entry name" value="PROTEIN FARNESYLTRANSFERASE_GERANYLGERANYLTRANSFERASE TYPE-1 SUBUNIT ALPHA"/>
    <property type="match status" value="1"/>
</dbReference>
<dbReference type="SUPFAM" id="SSF48439">
    <property type="entry name" value="Protein prenylyltransferase"/>
    <property type="match status" value="1"/>
</dbReference>
<dbReference type="RefSeq" id="XP_002429116.1">
    <property type="nucleotide sequence ID" value="XM_002429071.1"/>
</dbReference>
<dbReference type="PROSITE" id="PS51147">
    <property type="entry name" value="PFTA"/>
    <property type="match status" value="5"/>
</dbReference>
<dbReference type="FunCoup" id="E0VSM2">
    <property type="interactions" value="1730"/>
</dbReference>
<dbReference type="EMBL" id="AAZO01005147">
    <property type="status" value="NOT_ANNOTATED_CDS"/>
    <property type="molecule type" value="Genomic_DNA"/>
</dbReference>
<evidence type="ECO:0000313" key="17">
    <source>
        <dbReference type="Proteomes" id="UP000009046"/>
    </source>
</evidence>
<keyword evidence="8" id="KW-0460">Magnesium</keyword>
<evidence type="ECO:0000256" key="12">
    <source>
        <dbReference type="ARBA" id="ARBA00043086"/>
    </source>
</evidence>
<dbReference type="InParanoid" id="E0VSM2"/>
<dbReference type="GeneID" id="8234495"/>
<accession>E0VSM2</accession>
<dbReference type="STRING" id="121224.E0VSM2"/>
<dbReference type="InterPro" id="IPR002088">
    <property type="entry name" value="Prenyl_trans_a"/>
</dbReference>
<gene>
    <name evidence="16" type="primary">8234495</name>
    <name evidence="15" type="ORF">Phum_PHUM420660</name>
</gene>
<evidence type="ECO:0000313" key="15">
    <source>
        <dbReference type="EMBL" id="EEB16378.1"/>
    </source>
</evidence>
<feature type="coiled-coil region" evidence="14">
    <location>
        <begin position="60"/>
        <end position="118"/>
    </location>
</feature>
<evidence type="ECO:0000256" key="10">
    <source>
        <dbReference type="ARBA" id="ARBA00041392"/>
    </source>
</evidence>
<name>E0VSM2_PEDHC</name>
<dbReference type="OrthoDB" id="272289at2759"/>
<reference evidence="15" key="1">
    <citation type="submission" date="2007-04" db="EMBL/GenBank/DDBJ databases">
        <title>Annotation of Pediculus humanus corporis strain USDA.</title>
        <authorList>
            <person name="Kirkness E."/>
            <person name="Hannick L."/>
            <person name="Hass B."/>
            <person name="Bruggner R."/>
            <person name="Lawson D."/>
            <person name="Bidwell S."/>
            <person name="Joardar V."/>
            <person name="Caler E."/>
            <person name="Walenz B."/>
            <person name="Inman J."/>
            <person name="Schobel S."/>
            <person name="Galinsky K."/>
            <person name="Amedeo P."/>
            <person name="Strausberg R."/>
        </authorList>
    </citation>
    <scope>NUCLEOTIDE SEQUENCE</scope>
    <source>
        <strain evidence="15">USDA</strain>
    </source>
</reference>
<organism>
    <name type="scientific">Pediculus humanus subsp. corporis</name>
    <name type="common">Body louse</name>
    <dbReference type="NCBI Taxonomy" id="121224"/>
    <lineage>
        <taxon>Eukaryota</taxon>
        <taxon>Metazoa</taxon>
        <taxon>Ecdysozoa</taxon>
        <taxon>Arthropoda</taxon>
        <taxon>Hexapoda</taxon>
        <taxon>Insecta</taxon>
        <taxon>Pterygota</taxon>
        <taxon>Neoptera</taxon>
        <taxon>Paraneoptera</taxon>
        <taxon>Psocodea</taxon>
        <taxon>Troctomorpha</taxon>
        <taxon>Phthiraptera</taxon>
        <taxon>Anoplura</taxon>
        <taxon>Pediculidae</taxon>
        <taxon>Pediculus</taxon>
    </lineage>
</organism>
<dbReference type="GO" id="GO:0005953">
    <property type="term" value="C:CAAX-protein geranylgeranyltransferase complex"/>
    <property type="evidence" value="ECO:0007669"/>
    <property type="project" value="TreeGrafter"/>
</dbReference>
<evidence type="ECO:0000256" key="14">
    <source>
        <dbReference type="SAM" id="Coils"/>
    </source>
</evidence>
<dbReference type="OMA" id="HRHTIID"/>
<sequence length="326" mass="39392">MEEENRISPNVNDKDWVFYKDREEWLDVKPVPQDDGEYPVVSISYTDRFSDVYGYFRAILKSQEKSERALELTKDALELNPANYTVWKYRRDLLKYLNKNLLEELNYTKNMIEANEKNYQVWHHRQVIVEWLQDPSHELELTEIILGLDAKNYHAWQYRQWVIKTFNLYDNELEYVERLLENDVRNNSAWNQRHFVIKNTTHFTPNILDREIDFTYKKLKQVLKNESAWNYLKGLRSHCIIDSDVYKKICSICKDFYESGSTNSFLLAHIVDLCEEMTQSNISNDFFNIPFALELCDLLANKYDKIRCQYWLYIMKTMKHEYNKKN</sequence>
<evidence type="ECO:0000256" key="13">
    <source>
        <dbReference type="ARBA" id="ARBA00043219"/>
    </source>
</evidence>
<evidence type="ECO:0000256" key="2">
    <source>
        <dbReference type="ARBA" id="ARBA00006734"/>
    </source>
</evidence>
<keyword evidence="7" id="KW-0677">Repeat</keyword>
<dbReference type="EnsemblMetazoa" id="PHUM420660-RA">
    <property type="protein sequence ID" value="PHUM420660-PA"/>
    <property type="gene ID" value="PHUM420660"/>
</dbReference>
<reference evidence="16" key="3">
    <citation type="submission" date="2020-05" db="UniProtKB">
        <authorList>
            <consortium name="EnsemblMetazoa"/>
        </authorList>
    </citation>
    <scope>IDENTIFICATION</scope>
    <source>
        <strain evidence="16">USDA</strain>
    </source>
</reference>
<dbReference type="GO" id="GO:0004660">
    <property type="term" value="F:protein farnesyltransferase activity"/>
    <property type="evidence" value="ECO:0007669"/>
    <property type="project" value="UniProtKB-EC"/>
</dbReference>
<dbReference type="AlphaFoldDB" id="E0VSM2"/>
<dbReference type="EC" id="2.5.1.59" evidence="3"/>
<evidence type="ECO:0000313" key="16">
    <source>
        <dbReference type="EnsemblMetazoa" id="PHUM420660-PA"/>
    </source>
</evidence>
<dbReference type="Pfam" id="PF01239">
    <property type="entry name" value="PPTA"/>
    <property type="match status" value="5"/>
</dbReference>
<protein>
    <recommendedName>
        <fullName evidence="9">Protein farnesyltransferase/geranylgeranyltransferase type-1 subunit alpha</fullName>
        <ecNumber evidence="4">2.5.1.58</ecNumber>
        <ecNumber evidence="3">2.5.1.59</ecNumber>
    </recommendedName>
    <alternativeName>
        <fullName evidence="12">CAAX farnesyltransferase subunit alpha</fullName>
    </alternativeName>
    <alternativeName>
        <fullName evidence="11">FTase-alpha</fullName>
    </alternativeName>
    <alternativeName>
        <fullName evidence="10">Ras proteins prenyltransferase subunit alpha</fullName>
    </alternativeName>
    <alternativeName>
        <fullName evidence="13">Type I protein geranyl-geranyltransferase subunit alpha</fullName>
    </alternativeName>
</protein>
<dbReference type="EMBL" id="DS235751">
    <property type="protein sequence ID" value="EEB16378.1"/>
    <property type="molecule type" value="Genomic_DNA"/>
</dbReference>
<evidence type="ECO:0000256" key="7">
    <source>
        <dbReference type="ARBA" id="ARBA00022737"/>
    </source>
</evidence>
<dbReference type="EC" id="2.5.1.58" evidence="4"/>
<evidence type="ECO:0000256" key="1">
    <source>
        <dbReference type="ARBA" id="ARBA00001946"/>
    </source>
</evidence>
<dbReference type="CTD" id="8234495"/>
<evidence type="ECO:0000256" key="4">
    <source>
        <dbReference type="ARBA" id="ARBA00012702"/>
    </source>
</evidence>
<comment type="similarity">
    <text evidence="2">Belongs to the protein prenyltransferase subunit alpha family.</text>
</comment>
<reference evidence="15" key="2">
    <citation type="submission" date="2007-04" db="EMBL/GenBank/DDBJ databases">
        <title>The genome of the human body louse.</title>
        <authorList>
            <consortium name="The Human Body Louse Genome Consortium"/>
            <person name="Kirkness E."/>
            <person name="Walenz B."/>
            <person name="Hass B."/>
            <person name="Bruggner R."/>
            <person name="Strausberg R."/>
        </authorList>
    </citation>
    <scope>NUCLEOTIDE SEQUENCE</scope>
    <source>
        <strain evidence="15">USDA</strain>
    </source>
</reference>
<dbReference type="GO" id="GO:0004662">
    <property type="term" value="F:CAAX-protein geranylgeranyltransferase activity"/>
    <property type="evidence" value="ECO:0007669"/>
    <property type="project" value="UniProtKB-EC"/>
</dbReference>
<dbReference type="eggNOG" id="KOG0530">
    <property type="taxonomic scope" value="Eukaryota"/>
</dbReference>
<comment type="cofactor">
    <cofactor evidence="1">
        <name>Mg(2+)</name>
        <dbReference type="ChEBI" id="CHEBI:18420"/>
    </cofactor>
</comment>
<dbReference type="KEGG" id="phu:Phum_PHUM420660"/>
<dbReference type="PANTHER" id="PTHR11129">
    <property type="entry name" value="PROTEIN FARNESYLTRANSFERASE ALPHA SUBUNIT/RAB GERANYLGERANYL TRANSFERASE ALPHA SUBUNIT"/>
    <property type="match status" value="1"/>
</dbReference>